<dbReference type="Gene3D" id="3.40.1440.10">
    <property type="entry name" value="GIY-YIG endonuclease"/>
    <property type="match status" value="1"/>
</dbReference>
<dbReference type="CDD" id="cd10446">
    <property type="entry name" value="GIY-YIG_unchar_1"/>
    <property type="match status" value="1"/>
</dbReference>
<keyword evidence="3" id="KW-1185">Reference proteome</keyword>
<dbReference type="RefSeq" id="WP_069366321.1">
    <property type="nucleotide sequence ID" value="NZ_CP012502.1"/>
</dbReference>
<dbReference type="KEGG" id="bbev:BBEV_3123"/>
<dbReference type="OrthoDB" id="89044at2"/>
<dbReference type="AlphaFoldDB" id="A0A1D7QZQ1"/>
<dbReference type="InterPro" id="IPR000305">
    <property type="entry name" value="GIY-YIG_endonuc"/>
</dbReference>
<accession>A0A1D7QZQ1</accession>
<proteinExistence type="predicted"/>
<sequence>MIILNDILKLTEQELKHTKIRFNQSNREEFDPIQLFKDKDDGLYTGQFWNYAKNKSFRVGQIAIGFIRIDHDKWLLFDISRITEDLGVYNGVGYRYETIETYKKYFGRLIVKFKNKSQNMIRRAESVINECEVYEIINDTFEDDGFPGYENVNLSWQDLRRVVEKKEWKTELENQKGIYLITDVKSGKRYVGSAYGEDMLLGRWRNYIQTGHGGNKDLKALHFDYIKSNFRYAILEIYKSTTEDTVIIRREHHWMNVLLTKDKRFGYNN</sequence>
<dbReference type="PROSITE" id="PS50164">
    <property type="entry name" value="GIY_YIG"/>
    <property type="match status" value="1"/>
</dbReference>
<dbReference type="Pfam" id="PF01541">
    <property type="entry name" value="GIY-YIG"/>
    <property type="match status" value="1"/>
</dbReference>
<name>A0A1D7QZQ1_9BACI</name>
<protein>
    <submittedName>
        <fullName evidence="2">Excinuclease ABC Subunit C</fullName>
    </submittedName>
</protein>
<evidence type="ECO:0000313" key="3">
    <source>
        <dbReference type="Proteomes" id="UP000094463"/>
    </source>
</evidence>
<feature type="domain" description="GIY-YIG" evidence="1">
    <location>
        <begin position="174"/>
        <end position="269"/>
    </location>
</feature>
<evidence type="ECO:0000259" key="1">
    <source>
        <dbReference type="PROSITE" id="PS50164"/>
    </source>
</evidence>
<reference evidence="2 3" key="1">
    <citation type="submission" date="2015-08" db="EMBL/GenBank/DDBJ databases">
        <title>The complete genome sequence of Bacillus beveridgei MLTeJB.</title>
        <authorList>
            <person name="Hanson T.E."/>
            <person name="Mesa C."/>
            <person name="Basesman S.M."/>
            <person name="Oremland R.S."/>
        </authorList>
    </citation>
    <scope>NUCLEOTIDE SEQUENCE [LARGE SCALE GENOMIC DNA]</scope>
    <source>
        <strain evidence="2 3">MLTeJB</strain>
    </source>
</reference>
<gene>
    <name evidence="2" type="ORF">BBEV_3123</name>
</gene>
<organism evidence="2 3">
    <name type="scientific">Salisediminibacterium beveridgei</name>
    <dbReference type="NCBI Taxonomy" id="632773"/>
    <lineage>
        <taxon>Bacteria</taxon>
        <taxon>Bacillati</taxon>
        <taxon>Bacillota</taxon>
        <taxon>Bacilli</taxon>
        <taxon>Bacillales</taxon>
        <taxon>Bacillaceae</taxon>
        <taxon>Salisediminibacterium</taxon>
    </lineage>
</organism>
<dbReference type="STRING" id="632773.BBEV_3123"/>
<dbReference type="InterPro" id="IPR035901">
    <property type="entry name" value="GIY-YIG_endonuc_sf"/>
</dbReference>
<dbReference type="SUPFAM" id="SSF82771">
    <property type="entry name" value="GIY-YIG endonuclease"/>
    <property type="match status" value="1"/>
</dbReference>
<dbReference type="Proteomes" id="UP000094463">
    <property type="component" value="Chromosome"/>
</dbReference>
<dbReference type="PATRIC" id="fig|632773.3.peg.3267"/>
<dbReference type="EMBL" id="CP012502">
    <property type="protein sequence ID" value="AOM84440.1"/>
    <property type="molecule type" value="Genomic_DNA"/>
</dbReference>
<evidence type="ECO:0000313" key="2">
    <source>
        <dbReference type="EMBL" id="AOM84440.1"/>
    </source>
</evidence>